<dbReference type="EMBL" id="BARS01004884">
    <property type="protein sequence ID" value="GAF84430.1"/>
    <property type="molecule type" value="Genomic_DNA"/>
</dbReference>
<evidence type="ECO:0000256" key="7">
    <source>
        <dbReference type="ARBA" id="ARBA00022741"/>
    </source>
</evidence>
<dbReference type="GO" id="GO:0004550">
    <property type="term" value="F:nucleoside diphosphate kinase activity"/>
    <property type="evidence" value="ECO:0007669"/>
    <property type="project" value="UniProtKB-EC"/>
</dbReference>
<reference evidence="13" key="1">
    <citation type="journal article" date="2014" name="Front. Microbiol.">
        <title>High frequency of phylogenetically diverse reductive dehalogenase-homologous genes in deep subseafloor sedimentary metagenomes.</title>
        <authorList>
            <person name="Kawai M."/>
            <person name="Futagami T."/>
            <person name="Toyoda A."/>
            <person name="Takaki Y."/>
            <person name="Nishi S."/>
            <person name="Hori S."/>
            <person name="Arai W."/>
            <person name="Tsubouchi T."/>
            <person name="Morono Y."/>
            <person name="Uchiyama I."/>
            <person name="Ito T."/>
            <person name="Fujiyama A."/>
            <person name="Inagaki F."/>
            <person name="Takami H."/>
        </authorList>
    </citation>
    <scope>NUCLEOTIDE SEQUENCE</scope>
    <source>
        <strain evidence="13">Expedition CK06-06</strain>
    </source>
</reference>
<dbReference type="PROSITE" id="PS51374">
    <property type="entry name" value="NDPK_LIKE"/>
    <property type="match status" value="1"/>
</dbReference>
<keyword evidence="11" id="KW-0546">Nucleotide metabolism</keyword>
<keyword evidence="10" id="KW-0460">Magnesium</keyword>
<evidence type="ECO:0000256" key="3">
    <source>
        <dbReference type="ARBA" id="ARBA00012966"/>
    </source>
</evidence>
<comment type="similarity">
    <text evidence="2">Belongs to the NDK family.</text>
</comment>
<dbReference type="CDD" id="cd04413">
    <property type="entry name" value="NDPk_I"/>
    <property type="match status" value="1"/>
</dbReference>
<comment type="caution">
    <text evidence="13">The sequence shown here is derived from an EMBL/GenBank/DDBJ whole genome shotgun (WGS) entry which is preliminary data.</text>
</comment>
<sequence>MCRRARYEPAAGAAGHLIREEINQVQRTLVMLKPDAVHRGLAGRILARFEAKGLKILALKMAMMDRETAQHHYARHKGKDFYEPLLRFVTSAPVVFVVLEGKGAVALVRKMMGATFGPEAEPGTIRGDFGVSNRFNLVHGSDSPESAAEEIALFFKPDELIDWQPVAWPWTYDSSTGEAV</sequence>
<dbReference type="PANTHER" id="PTHR11349">
    <property type="entry name" value="NUCLEOSIDE DIPHOSPHATE KINASE"/>
    <property type="match status" value="1"/>
</dbReference>
<dbReference type="Gene3D" id="3.30.70.141">
    <property type="entry name" value="Nucleoside diphosphate kinase-like domain"/>
    <property type="match status" value="1"/>
</dbReference>
<keyword evidence="6" id="KW-0479">Metal-binding</keyword>
<dbReference type="PRINTS" id="PR01243">
    <property type="entry name" value="NUCDPKINASE"/>
</dbReference>
<evidence type="ECO:0000256" key="5">
    <source>
        <dbReference type="ARBA" id="ARBA00022679"/>
    </source>
</evidence>
<dbReference type="GO" id="GO:0046872">
    <property type="term" value="F:metal ion binding"/>
    <property type="evidence" value="ECO:0007669"/>
    <property type="project" value="UniProtKB-KW"/>
</dbReference>
<protein>
    <recommendedName>
        <fullName evidence="4">Nucleoside diphosphate kinase</fullName>
        <ecNumber evidence="3">2.7.4.6</ecNumber>
    </recommendedName>
</protein>
<evidence type="ECO:0000313" key="13">
    <source>
        <dbReference type="EMBL" id="GAF84430.1"/>
    </source>
</evidence>
<dbReference type="EC" id="2.7.4.6" evidence="3"/>
<dbReference type="InterPro" id="IPR023005">
    <property type="entry name" value="Nucleoside_diP_kinase_AS"/>
</dbReference>
<evidence type="ECO:0000256" key="9">
    <source>
        <dbReference type="ARBA" id="ARBA00022840"/>
    </source>
</evidence>
<keyword evidence="7" id="KW-0547">Nucleotide-binding</keyword>
<evidence type="ECO:0000256" key="4">
    <source>
        <dbReference type="ARBA" id="ARBA00017632"/>
    </source>
</evidence>
<accession>X0U7D8</accession>
<evidence type="ECO:0000259" key="12">
    <source>
        <dbReference type="SMART" id="SM00562"/>
    </source>
</evidence>
<dbReference type="GO" id="GO:0006183">
    <property type="term" value="P:GTP biosynthetic process"/>
    <property type="evidence" value="ECO:0007669"/>
    <property type="project" value="InterPro"/>
</dbReference>
<dbReference type="Pfam" id="PF00334">
    <property type="entry name" value="NDK"/>
    <property type="match status" value="1"/>
</dbReference>
<comment type="cofactor">
    <cofactor evidence="1">
        <name>Mg(2+)</name>
        <dbReference type="ChEBI" id="CHEBI:18420"/>
    </cofactor>
</comment>
<dbReference type="GO" id="GO:0005524">
    <property type="term" value="F:ATP binding"/>
    <property type="evidence" value="ECO:0007669"/>
    <property type="project" value="UniProtKB-KW"/>
</dbReference>
<proteinExistence type="inferred from homology"/>
<dbReference type="GO" id="GO:0006241">
    <property type="term" value="P:CTP biosynthetic process"/>
    <property type="evidence" value="ECO:0007669"/>
    <property type="project" value="InterPro"/>
</dbReference>
<dbReference type="GO" id="GO:0006228">
    <property type="term" value="P:UTP biosynthetic process"/>
    <property type="evidence" value="ECO:0007669"/>
    <property type="project" value="InterPro"/>
</dbReference>
<feature type="domain" description="Nucleoside diphosphate kinase-like" evidence="12">
    <location>
        <begin position="25"/>
        <end position="162"/>
    </location>
</feature>
<dbReference type="InterPro" id="IPR001564">
    <property type="entry name" value="Nucleoside_diP_kinase"/>
</dbReference>
<keyword evidence="9" id="KW-0067">ATP-binding</keyword>
<dbReference type="AlphaFoldDB" id="X0U7D8"/>
<organism evidence="13">
    <name type="scientific">marine sediment metagenome</name>
    <dbReference type="NCBI Taxonomy" id="412755"/>
    <lineage>
        <taxon>unclassified sequences</taxon>
        <taxon>metagenomes</taxon>
        <taxon>ecological metagenomes</taxon>
    </lineage>
</organism>
<keyword evidence="8" id="KW-0418">Kinase</keyword>
<keyword evidence="5" id="KW-0808">Transferase</keyword>
<dbReference type="SMART" id="SM00562">
    <property type="entry name" value="NDK"/>
    <property type="match status" value="1"/>
</dbReference>
<dbReference type="NCBIfam" id="NF001908">
    <property type="entry name" value="PRK00668.1"/>
    <property type="match status" value="1"/>
</dbReference>
<gene>
    <name evidence="13" type="ORF">S01H1_09556</name>
</gene>
<evidence type="ECO:0000256" key="6">
    <source>
        <dbReference type="ARBA" id="ARBA00022723"/>
    </source>
</evidence>
<name>X0U7D8_9ZZZZ</name>
<dbReference type="InterPro" id="IPR034907">
    <property type="entry name" value="NDK-like_dom"/>
</dbReference>
<dbReference type="InterPro" id="IPR036850">
    <property type="entry name" value="NDK-like_dom_sf"/>
</dbReference>
<dbReference type="SUPFAM" id="SSF54919">
    <property type="entry name" value="Nucleoside diphosphate kinase, NDK"/>
    <property type="match status" value="1"/>
</dbReference>
<evidence type="ECO:0000256" key="2">
    <source>
        <dbReference type="ARBA" id="ARBA00008142"/>
    </source>
</evidence>
<dbReference type="PROSITE" id="PS00469">
    <property type="entry name" value="NDPK"/>
    <property type="match status" value="1"/>
</dbReference>
<evidence type="ECO:0000256" key="11">
    <source>
        <dbReference type="ARBA" id="ARBA00023080"/>
    </source>
</evidence>
<evidence type="ECO:0000256" key="10">
    <source>
        <dbReference type="ARBA" id="ARBA00022842"/>
    </source>
</evidence>
<evidence type="ECO:0000256" key="1">
    <source>
        <dbReference type="ARBA" id="ARBA00001946"/>
    </source>
</evidence>
<dbReference type="FunFam" id="3.30.70.141:FF:000003">
    <property type="entry name" value="Nucleoside diphosphate kinase"/>
    <property type="match status" value="1"/>
</dbReference>
<dbReference type="HAMAP" id="MF_00451">
    <property type="entry name" value="NDP_kinase"/>
    <property type="match status" value="1"/>
</dbReference>
<evidence type="ECO:0000256" key="8">
    <source>
        <dbReference type="ARBA" id="ARBA00022777"/>
    </source>
</evidence>